<organism evidence="5 6">
    <name type="scientific">Desulfotomaculum nigrificans (strain DSM 14880 / VKM B-2319 / CO-1-SRB)</name>
    <name type="common">Desulfotomaculum carboxydivorans</name>
    <dbReference type="NCBI Taxonomy" id="868595"/>
    <lineage>
        <taxon>Bacteria</taxon>
        <taxon>Bacillati</taxon>
        <taxon>Bacillota</taxon>
        <taxon>Clostridia</taxon>
        <taxon>Eubacteriales</taxon>
        <taxon>Desulfotomaculaceae</taxon>
        <taxon>Desulfotomaculum</taxon>
    </lineage>
</organism>
<evidence type="ECO:0000259" key="4">
    <source>
        <dbReference type="Pfam" id="PF09084"/>
    </source>
</evidence>
<accession>F6B6W9</accession>
<dbReference type="InterPro" id="IPR015168">
    <property type="entry name" value="SsuA/THI5"/>
</dbReference>
<keyword evidence="6" id="KW-1185">Reference proteome</keyword>
<reference evidence="5 6" key="1">
    <citation type="submission" date="2011-05" db="EMBL/GenBank/DDBJ databases">
        <title>Complete sequence of Desulfotomaculum carboxydivorans CO-1-SRB.</title>
        <authorList>
            <consortium name="US DOE Joint Genome Institute"/>
            <person name="Lucas S."/>
            <person name="Han J."/>
            <person name="Lapidus A."/>
            <person name="Cheng J.-F."/>
            <person name="Goodwin L."/>
            <person name="Pitluck S."/>
            <person name="Peters L."/>
            <person name="Mikhailova N."/>
            <person name="Lu M."/>
            <person name="Han C."/>
            <person name="Tapia R."/>
            <person name="Land M."/>
            <person name="Hauser L."/>
            <person name="Kyrpides N."/>
            <person name="Ivanova N."/>
            <person name="Pagani I."/>
            <person name="Stams A."/>
            <person name="Plugge C."/>
            <person name="Muyzer G."/>
            <person name="Kuever J."/>
            <person name="Parshina S."/>
            <person name="Ivanova A."/>
            <person name="Nazina T."/>
            <person name="Woyke T."/>
        </authorList>
    </citation>
    <scope>NUCLEOTIDE SEQUENCE [LARGE SCALE GENOMIC DNA]</scope>
    <source>
        <strain evidence="6">DSM 14880 / VKM B-2319 / CO-1-SRB</strain>
    </source>
</reference>
<feature type="domain" description="SsuA/THI5-like" evidence="4">
    <location>
        <begin position="44"/>
        <end position="253"/>
    </location>
</feature>
<evidence type="ECO:0000256" key="1">
    <source>
        <dbReference type="ARBA" id="ARBA00004418"/>
    </source>
</evidence>
<dbReference type="SUPFAM" id="SSF53850">
    <property type="entry name" value="Periplasmic binding protein-like II"/>
    <property type="match status" value="1"/>
</dbReference>
<protein>
    <submittedName>
        <fullName evidence="5">NMT1/THI5 like domain protein</fullName>
    </submittedName>
</protein>
<gene>
    <name evidence="5" type="ordered locus">Desca_0399</name>
</gene>
<sequence precursor="true">MQRSLKFISFLLLITVVLFTGGCAGKEQAPLKIKLGMLPIADNLPFWVAEEKGYFKEAGLDVELVPFPSALERDSAFAAKQIDGAVGDLLAVAAMQNCGTKVKAVAVAQGITPGENRFGILSAPNSGIKKVVQLKNVPIAMSLNTINEFITDGLLLSAGFNQDEIKKTAIPKLPVRLDALLNGTVKAAVLPDPFATLAEQSGANLVLDNTKNTVSPTVVMVRQEALDKNLAGIKKLMQAYTKAVSDIQSKPEQFDNILVEKARVPKQLLDNKENKLKFHFSQPVLPAAQDVEKVVKWMVDHKLLKSNLSYQDLVDARVLEK</sequence>
<dbReference type="Pfam" id="PF09084">
    <property type="entry name" value="NMT1"/>
    <property type="match status" value="1"/>
</dbReference>
<dbReference type="KEGG" id="dca:Desca_0399"/>
<dbReference type="PANTHER" id="PTHR30024">
    <property type="entry name" value="ALIPHATIC SULFONATES-BINDING PROTEIN-RELATED"/>
    <property type="match status" value="1"/>
</dbReference>
<dbReference type="GO" id="GO:0042597">
    <property type="term" value="C:periplasmic space"/>
    <property type="evidence" value="ECO:0007669"/>
    <property type="project" value="UniProtKB-SubCell"/>
</dbReference>
<dbReference type="RefSeq" id="WP_013809599.1">
    <property type="nucleotide sequence ID" value="NC_015565.1"/>
</dbReference>
<dbReference type="Proteomes" id="UP000009226">
    <property type="component" value="Chromosome"/>
</dbReference>
<dbReference type="AlphaFoldDB" id="F6B6W9"/>
<dbReference type="PANTHER" id="PTHR30024:SF47">
    <property type="entry name" value="TAURINE-BINDING PERIPLASMIC PROTEIN"/>
    <property type="match status" value="1"/>
</dbReference>
<dbReference type="Gene3D" id="3.40.190.10">
    <property type="entry name" value="Periplasmic binding protein-like II"/>
    <property type="match status" value="2"/>
</dbReference>
<dbReference type="eggNOG" id="COG0715">
    <property type="taxonomic scope" value="Bacteria"/>
</dbReference>
<dbReference type="STRING" id="868595.Desca_0399"/>
<keyword evidence="3" id="KW-0732">Signal</keyword>
<name>F6B6W9_DESCC</name>
<evidence type="ECO:0000256" key="3">
    <source>
        <dbReference type="ARBA" id="ARBA00022729"/>
    </source>
</evidence>
<comment type="similarity">
    <text evidence="2">Belongs to the bacterial solute-binding protein SsuA/TauA family.</text>
</comment>
<comment type="subcellular location">
    <subcellularLocation>
        <location evidence="1">Periplasm</location>
    </subcellularLocation>
</comment>
<dbReference type="HOGENOM" id="CLU_028871_5_2_9"/>
<dbReference type="PROSITE" id="PS51257">
    <property type="entry name" value="PROKAR_LIPOPROTEIN"/>
    <property type="match status" value="1"/>
</dbReference>
<proteinExistence type="inferred from homology"/>
<evidence type="ECO:0000256" key="2">
    <source>
        <dbReference type="ARBA" id="ARBA00010742"/>
    </source>
</evidence>
<dbReference type="EMBL" id="CP002736">
    <property type="protein sequence ID" value="AEF93294.1"/>
    <property type="molecule type" value="Genomic_DNA"/>
</dbReference>
<evidence type="ECO:0000313" key="6">
    <source>
        <dbReference type="Proteomes" id="UP000009226"/>
    </source>
</evidence>
<evidence type="ECO:0000313" key="5">
    <source>
        <dbReference type="EMBL" id="AEF93294.1"/>
    </source>
</evidence>